<dbReference type="GO" id="GO:0016779">
    <property type="term" value="F:nucleotidyltransferase activity"/>
    <property type="evidence" value="ECO:0007669"/>
    <property type="project" value="UniProtKB-KW"/>
</dbReference>
<comment type="caution">
    <text evidence="5">The sequence shown here is derived from an EMBL/GenBank/DDBJ whole genome shotgun (WGS) entry which is preliminary data.</text>
</comment>
<accession>A0AAJ0C7M5</accession>
<organism evidence="5 6">
    <name type="scientific">Phialemonium atrogriseum</name>
    <dbReference type="NCBI Taxonomy" id="1093897"/>
    <lineage>
        <taxon>Eukaryota</taxon>
        <taxon>Fungi</taxon>
        <taxon>Dikarya</taxon>
        <taxon>Ascomycota</taxon>
        <taxon>Pezizomycotina</taxon>
        <taxon>Sordariomycetes</taxon>
        <taxon>Sordariomycetidae</taxon>
        <taxon>Cephalothecales</taxon>
        <taxon>Cephalothecaceae</taxon>
        <taxon>Phialemonium</taxon>
    </lineage>
</organism>
<keyword evidence="2" id="KW-0808">Transferase</keyword>
<keyword evidence="4" id="KW-0520">NAD</keyword>
<evidence type="ECO:0000256" key="3">
    <source>
        <dbReference type="ARBA" id="ARBA00022695"/>
    </source>
</evidence>
<evidence type="ECO:0000256" key="1">
    <source>
        <dbReference type="ARBA" id="ARBA00022676"/>
    </source>
</evidence>
<sequence length="400" mass="45022">MKDILFHKKFVGFCIHMPPDDGENDNNHRYRPAHTSWTNAKICSGKSNILTYILDREIHDLLKKTDEPEDVYRKASSIIYSARPGAKCVVCHQPFGERVRLWRPLPCSDDCREIFNGSSIDTRISPLIGDPVALDFLLSCVYQVALNCGPLPSDKRLPGCPIPLNILKTVIESFPALSSETKWDEVLDDDIDEGRNRRKLLSWLSGRFEGFLSSSPRVTGVKGCGNAKQFLLLNSSVSREVTFSKQKGTPKVAFHGTRASHAFGIISDGLKNLSADQNPAYAFRAAGIYVSNQARVSLHEYTSTFTGWENSQFQSDRIVFGCELVEEGYSNKTPQYQYSFANQAHIMIRYVFLVPESDLPSVPVYGASSDPPLNRKRRFPLGWAQELEKNLRVLHDDDIL</sequence>
<dbReference type="SUPFAM" id="SSF56399">
    <property type="entry name" value="ADP-ribosylation"/>
    <property type="match status" value="1"/>
</dbReference>
<dbReference type="EMBL" id="MU839001">
    <property type="protein sequence ID" value="KAK1770164.1"/>
    <property type="molecule type" value="Genomic_DNA"/>
</dbReference>
<name>A0AAJ0C7M5_9PEZI</name>
<protein>
    <recommendedName>
        <fullName evidence="7">PARP catalytic domain-containing protein</fullName>
    </recommendedName>
</protein>
<dbReference type="GeneID" id="85310409"/>
<dbReference type="GO" id="GO:0016757">
    <property type="term" value="F:glycosyltransferase activity"/>
    <property type="evidence" value="ECO:0007669"/>
    <property type="project" value="UniProtKB-KW"/>
</dbReference>
<dbReference type="RefSeq" id="XP_060286377.1">
    <property type="nucleotide sequence ID" value="XM_060427222.1"/>
</dbReference>
<gene>
    <name evidence="5" type="ORF">QBC33DRAFT_530290</name>
</gene>
<dbReference type="Proteomes" id="UP001244011">
    <property type="component" value="Unassembled WGS sequence"/>
</dbReference>
<reference evidence="5" key="1">
    <citation type="submission" date="2023-06" db="EMBL/GenBank/DDBJ databases">
        <title>Genome-scale phylogeny and comparative genomics of the fungal order Sordariales.</title>
        <authorList>
            <consortium name="Lawrence Berkeley National Laboratory"/>
            <person name="Hensen N."/>
            <person name="Bonometti L."/>
            <person name="Westerberg I."/>
            <person name="Brannstrom I.O."/>
            <person name="Guillou S."/>
            <person name="Cros-Aarteil S."/>
            <person name="Calhoun S."/>
            <person name="Haridas S."/>
            <person name="Kuo A."/>
            <person name="Mondo S."/>
            <person name="Pangilinan J."/>
            <person name="Riley R."/>
            <person name="Labutti K."/>
            <person name="Andreopoulos B."/>
            <person name="Lipzen A."/>
            <person name="Chen C."/>
            <person name="Yanf M."/>
            <person name="Daum C."/>
            <person name="Ng V."/>
            <person name="Clum A."/>
            <person name="Steindorff A."/>
            <person name="Ohm R."/>
            <person name="Martin F."/>
            <person name="Silar P."/>
            <person name="Natvig D."/>
            <person name="Lalanne C."/>
            <person name="Gautier V."/>
            <person name="Ament-Velasquez S.L."/>
            <person name="Kruys A."/>
            <person name="Hutchinson M.I."/>
            <person name="Powell A.J."/>
            <person name="Barry K."/>
            <person name="Miller A.N."/>
            <person name="Grigoriev I.V."/>
            <person name="Debuchy R."/>
            <person name="Gladieux P."/>
            <person name="Thoren M.H."/>
            <person name="Johannesson H."/>
        </authorList>
    </citation>
    <scope>NUCLEOTIDE SEQUENCE</scope>
    <source>
        <strain evidence="5">8032-3</strain>
    </source>
</reference>
<keyword evidence="3" id="KW-0548">Nucleotidyltransferase</keyword>
<dbReference type="AlphaFoldDB" id="A0AAJ0C7M5"/>
<keyword evidence="6" id="KW-1185">Reference proteome</keyword>
<evidence type="ECO:0000256" key="4">
    <source>
        <dbReference type="ARBA" id="ARBA00023027"/>
    </source>
</evidence>
<proteinExistence type="predicted"/>
<dbReference type="PANTHER" id="PTHR21328">
    <property type="entry name" value="POLY ADP-RIBOSE POLYMERASE FAMILY, MEMBER PARP"/>
    <property type="match status" value="1"/>
</dbReference>
<evidence type="ECO:0000313" key="6">
    <source>
        <dbReference type="Proteomes" id="UP001244011"/>
    </source>
</evidence>
<evidence type="ECO:0008006" key="7">
    <source>
        <dbReference type="Google" id="ProtNLM"/>
    </source>
</evidence>
<evidence type="ECO:0000256" key="2">
    <source>
        <dbReference type="ARBA" id="ARBA00022679"/>
    </source>
</evidence>
<dbReference type="InterPro" id="IPR051838">
    <property type="entry name" value="ARTD_PARP"/>
</dbReference>
<evidence type="ECO:0000313" key="5">
    <source>
        <dbReference type="EMBL" id="KAK1770164.1"/>
    </source>
</evidence>
<keyword evidence="1" id="KW-0328">Glycosyltransferase</keyword>
<dbReference type="Gene3D" id="3.90.228.10">
    <property type="match status" value="1"/>
</dbReference>